<reference evidence="2 4" key="3">
    <citation type="submission" date="2018-07" db="EMBL/GenBank/DDBJ databases">
        <title>Genomic and Epidemiologic Investigation of an Indolent Hospital Outbreak.</title>
        <authorList>
            <person name="Johnson R.C."/>
            <person name="Deming C."/>
            <person name="Conlan S."/>
            <person name="Zellmer C.J."/>
            <person name="Michelin A.V."/>
            <person name="Lee-Lin S."/>
            <person name="Thomas P.J."/>
            <person name="Park M."/>
            <person name="Weingarten R.A."/>
            <person name="Less J."/>
            <person name="Dekker J.P."/>
            <person name="Frank K.M."/>
            <person name="Musser K.A."/>
            <person name="Mcquiston J.R."/>
            <person name="Henderson D.K."/>
            <person name="Lau A.F."/>
            <person name="Palmore T.N."/>
            <person name="Segre J.A."/>
        </authorList>
    </citation>
    <scope>NUCLEOTIDE SEQUENCE [LARGE SCALE GENOMIC DNA]</scope>
    <source>
        <strain evidence="2 4">SK-NIH.Env10_0317</strain>
    </source>
</reference>
<dbReference type="STRING" id="93064.BRX40_13925"/>
<evidence type="ECO:0000313" key="2">
    <source>
        <dbReference type="EMBL" id="RSV02585.1"/>
    </source>
</evidence>
<reference evidence="1" key="1">
    <citation type="submission" date="2016-12" db="EMBL/GenBank/DDBJ databases">
        <title>Whole genome sequencing of Sphingomonas koreensis.</title>
        <authorList>
            <person name="Conlan S."/>
            <person name="Thomas P.J."/>
            <person name="Mullikin J."/>
            <person name="Palmore T.N."/>
            <person name="Frank K.M."/>
            <person name="Segre J.A."/>
        </authorList>
    </citation>
    <scope>NUCLEOTIDE SEQUENCE</scope>
    <source>
        <strain evidence="1">ABOJV</strain>
    </source>
</reference>
<dbReference type="EMBL" id="CP018820">
    <property type="protein sequence ID" value="APR53379.1"/>
    <property type="molecule type" value="Genomic_DNA"/>
</dbReference>
<reference evidence="3" key="2">
    <citation type="submission" date="2016-12" db="EMBL/GenBank/DDBJ databases">
        <title>Whole genome sequencing of Sphingomonas sp. ABOJV.</title>
        <authorList>
            <person name="Conlan S."/>
            <person name="Thomas P.J."/>
            <person name="Mullikin J."/>
            <person name="Palmore T.N."/>
            <person name="Frank K.M."/>
            <person name="Segre J.A."/>
        </authorList>
    </citation>
    <scope>NUCLEOTIDE SEQUENCE [LARGE SCALE GENOMIC DNA]</scope>
    <source>
        <strain evidence="3">ABOJV</strain>
    </source>
</reference>
<dbReference type="Proteomes" id="UP000185161">
    <property type="component" value="Chromosome"/>
</dbReference>
<evidence type="ECO:0000313" key="1">
    <source>
        <dbReference type="EMBL" id="APR53379.1"/>
    </source>
</evidence>
<dbReference type="KEGG" id="skr:BRX40_13925"/>
<keyword evidence="3" id="KW-1185">Reference proteome</keyword>
<gene>
    <name evidence="1" type="ORF">BRX40_13925</name>
    <name evidence="2" type="ORF">CA257_11830</name>
</gene>
<protein>
    <submittedName>
        <fullName evidence="1">Uncharacterized protein</fullName>
    </submittedName>
</protein>
<evidence type="ECO:0000313" key="4">
    <source>
        <dbReference type="Proteomes" id="UP000286681"/>
    </source>
</evidence>
<sequence length="121" mass="13450">MRIVDRATFLRLPPGTVYMKFTPHVFGDLAIKGDTVAGIDWVEQTLSPWFEGCSGSVEHWDILDRLLAGEQSPPLDLDCAGRDASFEDGQLFAVFDARDLDTVIARLQLARREGYPTADHA</sequence>
<dbReference type="AlphaFoldDB" id="A0A1L6JBR8"/>
<proteinExistence type="predicted"/>
<dbReference type="Proteomes" id="UP000286681">
    <property type="component" value="Unassembled WGS sequence"/>
</dbReference>
<organism evidence="1 3">
    <name type="scientific">Sphingomonas koreensis</name>
    <dbReference type="NCBI Taxonomy" id="93064"/>
    <lineage>
        <taxon>Bacteria</taxon>
        <taxon>Pseudomonadati</taxon>
        <taxon>Pseudomonadota</taxon>
        <taxon>Alphaproteobacteria</taxon>
        <taxon>Sphingomonadales</taxon>
        <taxon>Sphingomonadaceae</taxon>
        <taxon>Sphingomonas</taxon>
    </lineage>
</organism>
<evidence type="ECO:0000313" key="3">
    <source>
        <dbReference type="Proteomes" id="UP000185161"/>
    </source>
</evidence>
<name>A0A1L6JBR8_9SPHN</name>
<accession>A0A1L6JBR8</accession>
<dbReference type="EMBL" id="QQWO01000009">
    <property type="protein sequence ID" value="RSV02585.1"/>
    <property type="molecule type" value="Genomic_DNA"/>
</dbReference>